<dbReference type="InterPro" id="IPR006977">
    <property type="entry name" value="Yip1_dom"/>
</dbReference>
<dbReference type="GO" id="GO:0016020">
    <property type="term" value="C:membrane"/>
    <property type="evidence" value="ECO:0007669"/>
    <property type="project" value="UniProtKB-SubCell"/>
</dbReference>
<accession>A0A3G9J1A6</accession>
<organism evidence="9 10">
    <name type="scientific">Paenibacillus baekrokdamisoli</name>
    <dbReference type="NCBI Taxonomy" id="1712516"/>
    <lineage>
        <taxon>Bacteria</taxon>
        <taxon>Bacillati</taxon>
        <taxon>Bacillota</taxon>
        <taxon>Bacilli</taxon>
        <taxon>Bacillales</taxon>
        <taxon>Paenibacillaceae</taxon>
        <taxon>Paenibacillus</taxon>
    </lineage>
</organism>
<feature type="transmembrane region" description="Helical" evidence="7">
    <location>
        <begin position="619"/>
        <end position="642"/>
    </location>
</feature>
<dbReference type="Pfam" id="PF04893">
    <property type="entry name" value="Yip1"/>
    <property type="match status" value="1"/>
</dbReference>
<feature type="domain" description="Yip1" evidence="8">
    <location>
        <begin position="498"/>
        <end position="667"/>
    </location>
</feature>
<evidence type="ECO:0000256" key="2">
    <source>
        <dbReference type="ARBA" id="ARBA00022692"/>
    </source>
</evidence>
<dbReference type="AlphaFoldDB" id="A0A3G9J1A6"/>
<dbReference type="GO" id="GO:0008270">
    <property type="term" value="F:zinc ion binding"/>
    <property type="evidence" value="ECO:0007669"/>
    <property type="project" value="UniProtKB-KW"/>
</dbReference>
<evidence type="ECO:0000256" key="5">
    <source>
        <dbReference type="ARBA" id="ARBA00023136"/>
    </source>
</evidence>
<dbReference type="InterPro" id="IPR011042">
    <property type="entry name" value="6-blade_b-propeller_TolB-like"/>
</dbReference>
<proteinExistence type="predicted"/>
<reference evidence="9 10" key="1">
    <citation type="submission" date="2018-11" db="EMBL/GenBank/DDBJ databases">
        <title>Complete genome sequence of Paenibacillus baekrokdamisoli strain KCTC 33723.</title>
        <authorList>
            <person name="Kang S.W."/>
            <person name="Lee K.C."/>
            <person name="Kim K.K."/>
            <person name="Kim J.S."/>
            <person name="Kim D.S."/>
            <person name="Ko S.H."/>
            <person name="Yang S.H."/>
            <person name="Lee J.S."/>
        </authorList>
    </citation>
    <scope>NUCLEOTIDE SEQUENCE [LARGE SCALE GENOMIC DNA]</scope>
    <source>
        <strain evidence="9 10">KCTC 33723</strain>
    </source>
</reference>
<dbReference type="InterPro" id="IPR001258">
    <property type="entry name" value="NHL_repeat"/>
</dbReference>
<feature type="transmembrane region" description="Helical" evidence="7">
    <location>
        <begin position="557"/>
        <end position="578"/>
    </location>
</feature>
<evidence type="ECO:0000256" key="1">
    <source>
        <dbReference type="ARBA" id="ARBA00004141"/>
    </source>
</evidence>
<evidence type="ECO:0000256" key="7">
    <source>
        <dbReference type="SAM" id="Phobius"/>
    </source>
</evidence>
<keyword evidence="5 7" id="KW-0472">Membrane</keyword>
<dbReference type="Pfam" id="PF01436">
    <property type="entry name" value="NHL"/>
    <property type="match status" value="1"/>
</dbReference>
<protein>
    <recommendedName>
        <fullName evidence="8">Yip1 domain-containing protein</fullName>
    </recommendedName>
</protein>
<name>A0A3G9J1A6_9BACL</name>
<dbReference type="RefSeq" id="WP_183530705.1">
    <property type="nucleotide sequence ID" value="NZ_JACHXC010000004.1"/>
</dbReference>
<feature type="repeat" description="NHL" evidence="6">
    <location>
        <begin position="61"/>
        <end position="96"/>
    </location>
</feature>
<evidence type="ECO:0000313" key="10">
    <source>
        <dbReference type="Proteomes" id="UP000275368"/>
    </source>
</evidence>
<evidence type="ECO:0000256" key="4">
    <source>
        <dbReference type="ARBA" id="ARBA00022989"/>
    </source>
</evidence>
<dbReference type="EMBL" id="AP019308">
    <property type="protein sequence ID" value="BBH24960.1"/>
    <property type="molecule type" value="Genomic_DNA"/>
</dbReference>
<dbReference type="KEGG" id="pbk:Back11_63050"/>
<comment type="subcellular location">
    <subcellularLocation>
        <location evidence="1">Membrane</location>
        <topology evidence="1">Multi-pass membrane protein</topology>
    </subcellularLocation>
</comment>
<evidence type="ECO:0000313" key="9">
    <source>
        <dbReference type="EMBL" id="BBH24960.1"/>
    </source>
</evidence>
<evidence type="ECO:0000256" key="3">
    <source>
        <dbReference type="ARBA" id="ARBA00022737"/>
    </source>
</evidence>
<feature type="transmembrane region" description="Helical" evidence="7">
    <location>
        <begin position="590"/>
        <end position="613"/>
    </location>
</feature>
<dbReference type="PROSITE" id="PS51125">
    <property type="entry name" value="NHL"/>
    <property type="match status" value="1"/>
</dbReference>
<dbReference type="Proteomes" id="UP000275368">
    <property type="component" value="Chromosome"/>
</dbReference>
<dbReference type="SUPFAM" id="SSF101898">
    <property type="entry name" value="NHL repeat"/>
    <property type="match status" value="1"/>
</dbReference>
<sequence length="693" mass="78131">MLPMHKWLTALVFFTLISILSVPSAAGAVQPYESYNYSYWSEPVPAPAGYLPSKVHKGQDFGIGAMSTPQDLFVDDSGTIYVADTGNNRIIVWNSDWTLARVIKSFDRAGTADTFSHPSGVYATGEGILYIADTDHQRIVILNQQDQFVGLIEAPKSEVLSKNFTFYPLKVVVDEAKRTYVVARGVFDGIMEFDIEGRFRGFIGTNRVTFNVVDALWKRLSTQVQRDKMELFIPIEFNNVDIDAKGFLYATTGELNSIMPIKRLNPSGIDVLRRSVYDTPRGDVNYVSYGTIKGSSMMVDVAIGKYGVYTSLDTKRGRLFTYDNDGNLLFVFGKLGDQVGTFRNPISLAAYNDEIIVLDQGMNRLTVFSPTRYGRQVLEAVYAHYRGDDEISDAAWREALKYNTNLDIAYIGLGKSLLMKGSYKEAADNFKLGSDRASYSKAYALYRKGVLRAYFGPAVLSLALLAVAAVVINRWRKKQRTTFHSMNNVFKPIKQVFYVLLHPFKGYWELKSEKQGSVWIALTLLFLLTLTANIKSQFSGFVVNNLNPQKINSIDEIIYVVFPFLLWCGANWLVTTLLDGEGKFSEIVIASGYALIPIIITSVPLTIISRFITVQEASFYYFFDTLSYVCFAWLLFIGVMTVHQYTVKKTIMTSLLTLIVMGIIIFLFLLSFNLVQQVAVFISTVYQELILRW</sequence>
<dbReference type="CDD" id="cd05819">
    <property type="entry name" value="NHL"/>
    <property type="match status" value="1"/>
</dbReference>
<keyword evidence="4 7" id="KW-1133">Transmembrane helix</keyword>
<keyword evidence="10" id="KW-1185">Reference proteome</keyword>
<dbReference type="Gene3D" id="2.120.10.30">
    <property type="entry name" value="TolB, C-terminal domain"/>
    <property type="match status" value="2"/>
</dbReference>
<keyword evidence="3" id="KW-0677">Repeat</keyword>
<feature type="transmembrane region" description="Helical" evidence="7">
    <location>
        <begin position="454"/>
        <end position="472"/>
    </location>
</feature>
<dbReference type="InterPro" id="IPR050952">
    <property type="entry name" value="TRIM-NHL_E3_ligases"/>
</dbReference>
<dbReference type="PANTHER" id="PTHR24104:SF25">
    <property type="entry name" value="PROTEIN LIN-41"/>
    <property type="match status" value="1"/>
</dbReference>
<evidence type="ECO:0000259" key="8">
    <source>
        <dbReference type="Pfam" id="PF04893"/>
    </source>
</evidence>
<gene>
    <name evidence="9" type="ORF">Back11_63050</name>
</gene>
<keyword evidence="2 7" id="KW-0812">Transmembrane</keyword>
<evidence type="ECO:0000256" key="6">
    <source>
        <dbReference type="PROSITE-ProRule" id="PRU00504"/>
    </source>
</evidence>
<feature type="transmembrane region" description="Helical" evidence="7">
    <location>
        <begin position="654"/>
        <end position="675"/>
    </location>
</feature>
<dbReference type="PANTHER" id="PTHR24104">
    <property type="entry name" value="E3 UBIQUITIN-PROTEIN LIGASE NHLRC1-RELATED"/>
    <property type="match status" value="1"/>
</dbReference>